<dbReference type="AlphaFoldDB" id="A0AA96LLU6"/>
<dbReference type="Proteomes" id="UP001304650">
    <property type="component" value="Chromosome"/>
</dbReference>
<evidence type="ECO:0000313" key="1">
    <source>
        <dbReference type="EMBL" id="WNR43486.1"/>
    </source>
</evidence>
<protein>
    <submittedName>
        <fullName evidence="1">Uncharacterized protein</fullName>
    </submittedName>
</protein>
<dbReference type="RefSeq" id="WP_314797803.1">
    <property type="nucleotide sequence ID" value="NZ_CP130319.1"/>
</dbReference>
<proteinExistence type="predicted"/>
<evidence type="ECO:0000313" key="2">
    <source>
        <dbReference type="Proteomes" id="UP001304650"/>
    </source>
</evidence>
<dbReference type="KEGG" id="proo:MJB10_20605"/>
<sequence length="122" mass="13739">MQVQGRPVQVEIRTKPMPDQHGRLSVSIFMKDQYDNPVPMEAGSVRIETMGDFDNLQERLEWTLSRKGLLLLHGVCYKGKQSGRIKVIDEVTGSEMVSHAILPGPINGMRHSFGEIHFHTGI</sequence>
<name>A0AA96LLU6_9BACL</name>
<gene>
    <name evidence="1" type="ORF">MJB10_20605</name>
</gene>
<reference evidence="1" key="1">
    <citation type="submission" date="2022-02" db="EMBL/GenBank/DDBJ databases">
        <title>Paenibacillus sp. MBLB1832 Whole Genome Shotgun Sequencing.</title>
        <authorList>
            <person name="Hwang C.Y."/>
            <person name="Cho E.-S."/>
            <person name="Seo M.-J."/>
        </authorList>
    </citation>
    <scope>NUCLEOTIDE SEQUENCE</scope>
    <source>
        <strain evidence="1">MBLB1832</strain>
    </source>
</reference>
<keyword evidence="2" id="KW-1185">Reference proteome</keyword>
<dbReference type="EMBL" id="CP130319">
    <property type="protein sequence ID" value="WNR43486.1"/>
    <property type="molecule type" value="Genomic_DNA"/>
</dbReference>
<organism evidence="1 2">
    <name type="scientific">Paenibacillus roseopurpureus</name>
    <dbReference type="NCBI Taxonomy" id="2918901"/>
    <lineage>
        <taxon>Bacteria</taxon>
        <taxon>Bacillati</taxon>
        <taxon>Bacillota</taxon>
        <taxon>Bacilli</taxon>
        <taxon>Bacillales</taxon>
        <taxon>Paenibacillaceae</taxon>
        <taxon>Paenibacillus</taxon>
    </lineage>
</organism>
<accession>A0AA96LLU6</accession>